<keyword evidence="2" id="KW-1185">Reference proteome</keyword>
<dbReference type="InterPro" id="IPR031389">
    <property type="entry name" value="RBIS"/>
</dbReference>
<sequence>MGKKKTQKKQKKDVSVFKVAGSKVSKWKNKPKPVTTNLKKVLVPMRNETLAVDDALSDVREVMIRCKKQKVQKCEEQLKIASLQKSVNEVPDVEIELKDFDKL</sequence>
<evidence type="ECO:0000313" key="2">
    <source>
        <dbReference type="Proteomes" id="UP001208570"/>
    </source>
</evidence>
<dbReference type="Pfam" id="PF15679">
    <property type="entry name" value="DUF4665"/>
    <property type="match status" value="1"/>
</dbReference>
<proteinExistence type="predicted"/>
<evidence type="ECO:0000313" key="1">
    <source>
        <dbReference type="EMBL" id="KAK2152381.1"/>
    </source>
</evidence>
<accession>A0AAD9N289</accession>
<dbReference type="Proteomes" id="UP001208570">
    <property type="component" value="Unassembled WGS sequence"/>
</dbReference>
<reference evidence="1" key="1">
    <citation type="journal article" date="2023" name="Mol. Biol. Evol.">
        <title>Third-Generation Sequencing Reveals the Adaptive Role of the Epigenome in Three Deep-Sea Polychaetes.</title>
        <authorList>
            <person name="Perez M."/>
            <person name="Aroh O."/>
            <person name="Sun Y."/>
            <person name="Lan Y."/>
            <person name="Juniper S.K."/>
            <person name="Young C.R."/>
            <person name="Angers B."/>
            <person name="Qian P.Y."/>
        </authorList>
    </citation>
    <scope>NUCLEOTIDE SEQUENCE</scope>
    <source>
        <strain evidence="1">P08H-3</strain>
    </source>
</reference>
<comment type="caution">
    <text evidence="1">The sequence shown here is derived from an EMBL/GenBank/DDBJ whole genome shotgun (WGS) entry which is preliminary data.</text>
</comment>
<protein>
    <submittedName>
        <fullName evidence="1">Uncharacterized protein</fullName>
    </submittedName>
</protein>
<name>A0AAD9N289_9ANNE</name>
<organism evidence="1 2">
    <name type="scientific">Paralvinella palmiformis</name>
    <dbReference type="NCBI Taxonomy" id="53620"/>
    <lineage>
        <taxon>Eukaryota</taxon>
        <taxon>Metazoa</taxon>
        <taxon>Spiralia</taxon>
        <taxon>Lophotrochozoa</taxon>
        <taxon>Annelida</taxon>
        <taxon>Polychaeta</taxon>
        <taxon>Sedentaria</taxon>
        <taxon>Canalipalpata</taxon>
        <taxon>Terebellida</taxon>
        <taxon>Terebelliformia</taxon>
        <taxon>Alvinellidae</taxon>
        <taxon>Paralvinella</taxon>
    </lineage>
</organism>
<gene>
    <name evidence="1" type="ORF">LSH36_330g05039</name>
</gene>
<dbReference type="AlphaFoldDB" id="A0AAD9N289"/>
<dbReference type="EMBL" id="JAODUP010000330">
    <property type="protein sequence ID" value="KAK2152381.1"/>
    <property type="molecule type" value="Genomic_DNA"/>
</dbReference>
<dbReference type="GO" id="GO:0042254">
    <property type="term" value="P:ribosome biogenesis"/>
    <property type="evidence" value="ECO:0007669"/>
    <property type="project" value="InterPro"/>
</dbReference>